<evidence type="ECO:0000256" key="4">
    <source>
        <dbReference type="ARBA" id="ARBA00022737"/>
    </source>
</evidence>
<dbReference type="Gene3D" id="2.60.210.10">
    <property type="entry name" value="Apoptosis, Tumor Necrosis Factor Receptor Associated Protein 2, Chain A"/>
    <property type="match status" value="1"/>
</dbReference>
<dbReference type="InterPro" id="IPR002083">
    <property type="entry name" value="MATH/TRAF_dom"/>
</dbReference>
<feature type="domain" description="MATH" evidence="9">
    <location>
        <begin position="307"/>
        <end position="456"/>
    </location>
</feature>
<dbReference type="Gene3D" id="3.30.40.10">
    <property type="entry name" value="Zinc/RING finger domain, C3HC4 (zinc finger)"/>
    <property type="match status" value="4"/>
</dbReference>
<dbReference type="GeneID" id="106462564"/>
<evidence type="ECO:0000259" key="9">
    <source>
        <dbReference type="PROSITE" id="PS50144"/>
    </source>
</evidence>
<feature type="domain" description="TRAF-type" evidence="10">
    <location>
        <begin position="156"/>
        <end position="208"/>
    </location>
</feature>
<dbReference type="PANTHER" id="PTHR10131">
    <property type="entry name" value="TNF RECEPTOR ASSOCIATED FACTOR"/>
    <property type="match status" value="1"/>
</dbReference>
<dbReference type="RefSeq" id="XP_013777955.1">
    <property type="nucleotide sequence ID" value="XM_013922501.2"/>
</dbReference>
<keyword evidence="6 7" id="KW-0862">Zinc</keyword>
<dbReference type="InterPro" id="IPR049342">
    <property type="entry name" value="TRAF1-6_MATH_dom"/>
</dbReference>
<dbReference type="InterPro" id="IPR018957">
    <property type="entry name" value="Znf_C3HC4_RING-type"/>
</dbReference>
<dbReference type="Proteomes" id="UP000694941">
    <property type="component" value="Unplaced"/>
</dbReference>
<evidence type="ECO:0000313" key="11">
    <source>
        <dbReference type="Proteomes" id="UP000694941"/>
    </source>
</evidence>
<dbReference type="PROSITE" id="PS00518">
    <property type="entry name" value="ZF_RING_1"/>
    <property type="match status" value="1"/>
</dbReference>
<dbReference type="PROSITE" id="PS50089">
    <property type="entry name" value="ZF_RING_2"/>
    <property type="match status" value="1"/>
</dbReference>
<keyword evidence="2" id="KW-0963">Cytoplasm</keyword>
<feature type="domain" description="TRAF-type" evidence="10">
    <location>
        <begin position="102"/>
        <end position="154"/>
    </location>
</feature>
<feature type="zinc finger region" description="TRAF-type" evidence="7">
    <location>
        <begin position="210"/>
        <end position="266"/>
    </location>
</feature>
<evidence type="ECO:0000259" key="10">
    <source>
        <dbReference type="PROSITE" id="PS50145"/>
    </source>
</evidence>
<dbReference type="InterPro" id="IPR001293">
    <property type="entry name" value="Znf_TRAF"/>
</dbReference>
<evidence type="ECO:0000256" key="2">
    <source>
        <dbReference type="ARBA" id="ARBA00022490"/>
    </source>
</evidence>
<dbReference type="CDD" id="cd16641">
    <property type="entry name" value="mRING-HC-C3HC3D_TRAF4"/>
    <property type="match status" value="1"/>
</dbReference>
<dbReference type="InterPro" id="IPR012227">
    <property type="entry name" value="TNF_rcpt-assoc_TRAF_met"/>
</dbReference>
<feature type="zinc finger region" description="TRAF-type" evidence="7">
    <location>
        <begin position="156"/>
        <end position="208"/>
    </location>
</feature>
<keyword evidence="4" id="KW-0677">Repeat</keyword>
<keyword evidence="3 7" id="KW-0479">Metal-binding</keyword>
<dbReference type="PROSITE" id="PS50145">
    <property type="entry name" value="ZF_TRAF"/>
    <property type="match status" value="3"/>
</dbReference>
<dbReference type="SUPFAM" id="SSF57850">
    <property type="entry name" value="RING/U-box"/>
    <property type="match status" value="1"/>
</dbReference>
<evidence type="ECO:0000256" key="6">
    <source>
        <dbReference type="ARBA" id="ARBA00022833"/>
    </source>
</evidence>
<dbReference type="InterPro" id="IPR017907">
    <property type="entry name" value="Znf_RING_CS"/>
</dbReference>
<feature type="zinc finger region" description="TRAF-type" evidence="7">
    <location>
        <begin position="102"/>
        <end position="154"/>
    </location>
</feature>
<evidence type="ECO:0000256" key="3">
    <source>
        <dbReference type="ARBA" id="ARBA00022723"/>
    </source>
</evidence>
<evidence type="ECO:0000313" key="12">
    <source>
        <dbReference type="RefSeq" id="XP_013777955.1"/>
    </source>
</evidence>
<name>A0ABM1BA89_LIMPO</name>
<dbReference type="InterPro" id="IPR001841">
    <property type="entry name" value="Znf_RING"/>
</dbReference>
<comment type="subcellular location">
    <subcellularLocation>
        <location evidence="1">Cytoplasm</location>
    </subcellularLocation>
</comment>
<keyword evidence="5 7" id="KW-0863">Zinc-finger</keyword>
<evidence type="ECO:0000256" key="1">
    <source>
        <dbReference type="ARBA" id="ARBA00004496"/>
    </source>
</evidence>
<gene>
    <name evidence="12" type="primary">LOC106462564</name>
</gene>
<protein>
    <submittedName>
        <fullName evidence="12">TNF receptor-associated factor 4-like isoform X1</fullName>
    </submittedName>
</protein>
<dbReference type="SUPFAM" id="SSF49599">
    <property type="entry name" value="TRAF domain-like"/>
    <property type="match status" value="4"/>
</dbReference>
<reference evidence="12" key="1">
    <citation type="submission" date="2025-08" db="UniProtKB">
        <authorList>
            <consortium name="RefSeq"/>
        </authorList>
    </citation>
    <scope>IDENTIFICATION</scope>
    <source>
        <tissue evidence="12">Muscle</tissue>
    </source>
</reference>
<evidence type="ECO:0000259" key="8">
    <source>
        <dbReference type="PROSITE" id="PS50089"/>
    </source>
</evidence>
<dbReference type="Pfam" id="PF00097">
    <property type="entry name" value="zf-C3HC4"/>
    <property type="match status" value="1"/>
</dbReference>
<feature type="domain" description="RING-type" evidence="8">
    <location>
        <begin position="18"/>
        <end position="57"/>
    </location>
</feature>
<accession>A0ABM1BA89</accession>
<keyword evidence="11" id="KW-1185">Reference proteome</keyword>
<dbReference type="SMART" id="SM00061">
    <property type="entry name" value="MATH"/>
    <property type="match status" value="1"/>
</dbReference>
<feature type="domain" description="TRAF-type" evidence="10">
    <location>
        <begin position="210"/>
        <end position="266"/>
    </location>
</feature>
<organism evidence="11 12">
    <name type="scientific">Limulus polyphemus</name>
    <name type="common">Atlantic horseshoe crab</name>
    <dbReference type="NCBI Taxonomy" id="6850"/>
    <lineage>
        <taxon>Eukaryota</taxon>
        <taxon>Metazoa</taxon>
        <taxon>Ecdysozoa</taxon>
        <taxon>Arthropoda</taxon>
        <taxon>Chelicerata</taxon>
        <taxon>Merostomata</taxon>
        <taxon>Xiphosura</taxon>
        <taxon>Limulidae</taxon>
        <taxon>Limulus</taxon>
    </lineage>
</organism>
<dbReference type="Pfam" id="PF21355">
    <property type="entry name" value="TRAF-mep_MATH"/>
    <property type="match status" value="1"/>
</dbReference>
<evidence type="ECO:0000256" key="5">
    <source>
        <dbReference type="ARBA" id="ARBA00022771"/>
    </source>
</evidence>
<dbReference type="PIRSF" id="PIRSF015614">
    <property type="entry name" value="TRAF"/>
    <property type="match status" value="1"/>
</dbReference>
<proteinExistence type="predicted"/>
<dbReference type="SMART" id="SM00184">
    <property type="entry name" value="RING"/>
    <property type="match status" value="1"/>
</dbReference>
<dbReference type="InterPro" id="IPR013083">
    <property type="entry name" value="Znf_RING/FYVE/PHD"/>
</dbReference>
<dbReference type="InterPro" id="IPR008974">
    <property type="entry name" value="TRAF-like"/>
</dbReference>
<sequence>MPGFYFKFRDSVKQRLSCPLCRLPMKDPIKIITCGHRFCDTCLQEYLSGGVFTCPEDGLPLDYAKVFPDPVIESTVMGSVVYCIHCKEGCKWTDELRKLQGHLNTCKYDAIPCTNQCAAMIPRLLMKDHLSYTCPKRRISCEFCNREFTGETLEGHVGSCQYEPVYCENKCGLKLQRRFTTNHRLNECMKKLAACRYCEKEFVYDTLQNHTAKCPRYPLSCPNRCEPTKVPREDMEVHLKDHCPSVTLHCAFREMGCIFKGPRFALDEHLEESTKFHLILMCNLVSRQQRQISTLQNALENLTLNTSGVLIWKITDYGQNMAEAKSKKDHELCSAPFYTSQHGYKLMATIFLNGNGAGEDSHLSVYIRIVPGEYDSLLSWPFSHTVSFTLFDQASSSENACNIVESFVPDPSWKNFQRPSKEPDSLGFGFPRFVSHEIVKKHNYVKDDTIFIKVKVDSNKTIAV</sequence>
<evidence type="ECO:0000256" key="7">
    <source>
        <dbReference type="PROSITE-ProRule" id="PRU00207"/>
    </source>
</evidence>
<dbReference type="PANTHER" id="PTHR10131:SF94">
    <property type="entry name" value="TNF RECEPTOR-ASSOCIATED FACTOR 4"/>
    <property type="match status" value="1"/>
</dbReference>
<dbReference type="PROSITE" id="PS50144">
    <property type="entry name" value="MATH"/>
    <property type="match status" value="1"/>
</dbReference>
<dbReference type="Pfam" id="PF02176">
    <property type="entry name" value="zf-TRAF"/>
    <property type="match status" value="2"/>
</dbReference>